<protein>
    <submittedName>
        <fullName evidence="2">Uncharacterized protein</fullName>
    </submittedName>
</protein>
<evidence type="ECO:0000313" key="2">
    <source>
        <dbReference type="EMBL" id="AXR77706.1"/>
    </source>
</evidence>
<evidence type="ECO:0000313" key="3">
    <source>
        <dbReference type="Proteomes" id="UP000258707"/>
    </source>
</evidence>
<dbReference type="AlphaFoldDB" id="A0A346PDW1"/>
<reference evidence="3" key="1">
    <citation type="submission" date="2017-10" db="EMBL/GenBank/DDBJ databases">
        <title>Phenotypic and genomic properties of facultatively anaerobic sulfur-reducing natronoarchaea from hypersaline soda lakes.</title>
        <authorList>
            <person name="Sorokin D.Y."/>
            <person name="Kublanov I.V."/>
            <person name="Roman P."/>
            <person name="Sinninghe Damste J.S."/>
            <person name="Golyshin P.N."/>
            <person name="Rojo D."/>
            <person name="Ciordia S."/>
            <person name="Mena Md.C."/>
            <person name="Ferrer M."/>
            <person name="Messina E."/>
            <person name="Smedile F."/>
            <person name="La Spada G."/>
            <person name="La Cono V."/>
            <person name="Yakimov M.M."/>
        </authorList>
    </citation>
    <scope>NUCLEOTIDE SEQUENCE [LARGE SCALE GENOMIC DNA]</scope>
    <source>
        <strain evidence="3">AArc1</strain>
    </source>
</reference>
<proteinExistence type="predicted"/>
<feature type="region of interest" description="Disordered" evidence="1">
    <location>
        <begin position="1"/>
        <end position="20"/>
    </location>
</feature>
<dbReference type="EMBL" id="CP024047">
    <property type="protein sequence ID" value="AXR77706.1"/>
    <property type="molecule type" value="Genomic_DNA"/>
</dbReference>
<name>A0A346PDW1_9EURY</name>
<gene>
    <name evidence="2" type="ORF">AArc1_1371</name>
</gene>
<organism evidence="2 3">
    <name type="scientific">Natrarchaeobaculum sulfurireducens</name>
    <dbReference type="NCBI Taxonomy" id="2044521"/>
    <lineage>
        <taxon>Archaea</taxon>
        <taxon>Methanobacteriati</taxon>
        <taxon>Methanobacteriota</taxon>
        <taxon>Stenosarchaea group</taxon>
        <taxon>Halobacteria</taxon>
        <taxon>Halobacteriales</taxon>
        <taxon>Natrialbaceae</taxon>
        <taxon>Natrarchaeobaculum</taxon>
    </lineage>
</organism>
<dbReference type="KEGG" id="nan:AArc1_1371"/>
<dbReference type="RefSeq" id="WP_117363849.1">
    <property type="nucleotide sequence ID" value="NZ_CP024047.1"/>
</dbReference>
<accession>A0A346PDW1</accession>
<sequence length="113" mass="12301">MGSRPHARQEASPTNSSDARCACGARADGHDALRNDPICENCARVRTDGGTTPAERQAQALETIADELRFQNAALAEVINVLDAMHGERHRPLEEITTSIKDHLIVRGLEEMA</sequence>
<dbReference type="GeneID" id="37638175"/>
<dbReference type="Proteomes" id="UP000258707">
    <property type="component" value="Chromosome"/>
</dbReference>
<evidence type="ECO:0000256" key="1">
    <source>
        <dbReference type="SAM" id="MobiDB-lite"/>
    </source>
</evidence>